<comment type="caution">
    <text evidence="1">The sequence shown here is derived from an EMBL/GenBank/DDBJ whole genome shotgun (WGS) entry which is preliminary data.</text>
</comment>
<gene>
    <name evidence="1" type="ORF">D9619_012143</name>
</gene>
<dbReference type="AlphaFoldDB" id="A0A8H5EZ89"/>
<sequence length="406" mass="46091">MAQGSVLSLPMEILGEIIGFHANEAEWKPSATLLACISTTRQFRECALRHLCAKVTVYLDRPDQLKKLHDCITPAGFSPYMKSVSIILTCRPLREPLCLNEAIVLPLLDTLIHKLSLRAITLQGNLSWTNVPPQTRRLLQSLLQAPTVTRFRLQWLRDIPPELLSQRSYEEVILIDGGTSTSIIPTEVDTTSLIFNSEFARSMNCFFPNLRHVTSYISDQDNVIWKVIKGCCNTLETIQIQEYPLRTVNVSPNLEFHMFPRLEEFTYSFLIASTQMLKVYPALFKFLRPSQTSKISCGLQTLNMNLDLTDLERSDPTDNSWVARLTASVANSTWVTLDSILTNKHYFPALRKVTISLKFKKYARSTVDRNGLQEEVQAALLKVFSASIKALIPLEIKVNIDLRDRS</sequence>
<evidence type="ECO:0000313" key="2">
    <source>
        <dbReference type="Proteomes" id="UP000567179"/>
    </source>
</evidence>
<proteinExistence type="predicted"/>
<keyword evidence="2" id="KW-1185">Reference proteome</keyword>
<name>A0A8H5EZ89_9AGAR</name>
<protein>
    <submittedName>
        <fullName evidence="1">Uncharacterized protein</fullName>
    </submittedName>
</protein>
<dbReference type="EMBL" id="JAACJJ010000031">
    <property type="protein sequence ID" value="KAF5318055.1"/>
    <property type="molecule type" value="Genomic_DNA"/>
</dbReference>
<reference evidence="1 2" key="1">
    <citation type="journal article" date="2020" name="ISME J.">
        <title>Uncovering the hidden diversity of litter-decomposition mechanisms in mushroom-forming fungi.</title>
        <authorList>
            <person name="Floudas D."/>
            <person name="Bentzer J."/>
            <person name="Ahren D."/>
            <person name="Johansson T."/>
            <person name="Persson P."/>
            <person name="Tunlid A."/>
        </authorList>
    </citation>
    <scope>NUCLEOTIDE SEQUENCE [LARGE SCALE GENOMIC DNA]</scope>
    <source>
        <strain evidence="1 2">CBS 101986</strain>
    </source>
</reference>
<evidence type="ECO:0000313" key="1">
    <source>
        <dbReference type="EMBL" id="KAF5318055.1"/>
    </source>
</evidence>
<organism evidence="1 2">
    <name type="scientific">Psilocybe cf. subviscida</name>
    <dbReference type="NCBI Taxonomy" id="2480587"/>
    <lineage>
        <taxon>Eukaryota</taxon>
        <taxon>Fungi</taxon>
        <taxon>Dikarya</taxon>
        <taxon>Basidiomycota</taxon>
        <taxon>Agaricomycotina</taxon>
        <taxon>Agaricomycetes</taxon>
        <taxon>Agaricomycetidae</taxon>
        <taxon>Agaricales</taxon>
        <taxon>Agaricineae</taxon>
        <taxon>Strophariaceae</taxon>
        <taxon>Psilocybe</taxon>
    </lineage>
</organism>
<accession>A0A8H5EZ89</accession>
<dbReference type="Proteomes" id="UP000567179">
    <property type="component" value="Unassembled WGS sequence"/>
</dbReference>